<dbReference type="NCBIfam" id="TIGR00254">
    <property type="entry name" value="GGDEF"/>
    <property type="match status" value="1"/>
</dbReference>
<reference evidence="8" key="1">
    <citation type="submission" date="2016-10" db="EMBL/GenBank/DDBJ databases">
        <authorList>
            <person name="Varghese N."/>
            <person name="Submissions S."/>
        </authorList>
    </citation>
    <scope>NUCLEOTIDE SEQUENCE [LARGE SCALE GENOMIC DNA]</scope>
    <source>
        <strain evidence="8">DSM 17875</strain>
    </source>
</reference>
<keyword evidence="5" id="KW-0472">Membrane</keyword>
<dbReference type="Proteomes" id="UP000243232">
    <property type="component" value="Chromosome I"/>
</dbReference>
<dbReference type="InterPro" id="IPR011622">
    <property type="entry name" value="7TMR_DISM_rcpt_extracell_dom2"/>
</dbReference>
<feature type="transmembrane region" description="Helical" evidence="5">
    <location>
        <begin position="223"/>
        <end position="244"/>
    </location>
</feature>
<feature type="transmembrane region" description="Helical" evidence="5">
    <location>
        <begin position="312"/>
        <end position="333"/>
    </location>
</feature>
<name>A0A1H2HN38_9PSED</name>
<dbReference type="Pfam" id="PF00990">
    <property type="entry name" value="GGDEF"/>
    <property type="match status" value="1"/>
</dbReference>
<evidence type="ECO:0000256" key="5">
    <source>
        <dbReference type="SAM" id="Phobius"/>
    </source>
</evidence>
<dbReference type="PANTHER" id="PTHR45138">
    <property type="entry name" value="REGULATORY COMPONENTS OF SENSORY TRANSDUCTION SYSTEM"/>
    <property type="match status" value="1"/>
</dbReference>
<dbReference type="Gene3D" id="2.60.40.2380">
    <property type="match status" value="1"/>
</dbReference>
<dbReference type="OrthoDB" id="5289013at2"/>
<comment type="cofactor">
    <cofactor evidence="1">
        <name>Mg(2+)</name>
        <dbReference type="ChEBI" id="CHEBI:18420"/>
    </cofactor>
</comment>
<keyword evidence="5" id="KW-1133">Transmembrane helix</keyword>
<evidence type="ECO:0000256" key="1">
    <source>
        <dbReference type="ARBA" id="ARBA00001946"/>
    </source>
</evidence>
<dbReference type="SMART" id="SM00267">
    <property type="entry name" value="GGDEF"/>
    <property type="match status" value="1"/>
</dbReference>
<gene>
    <name evidence="7" type="ORF">SAMN05216296_3132</name>
</gene>
<feature type="domain" description="GGDEF" evidence="6">
    <location>
        <begin position="438"/>
        <end position="569"/>
    </location>
</feature>
<sequence>MSLPGRKSAFLHLILLCLLLVWARAGWAQPVQINSKSEGYAGLLSQVLEEQGTPLDLPQAMALFRQGRGQPGKSPILNFGIDSPPVWLQLELDNPADQPVAVMVVSGTTWIDHLQLSLVQADKLLGQWQMGDTLPGAKQLIPGIGFATRLLIPPGRSELYLRAASPDPLVLPIEVLDVDVFDARQHEYRFVYGLIYGFLLSMIVYNSMLYIGLRDRSYLHYSLYLALFGLLNMTYTGHGFAWFWPDNPSFQNHCILLMMVMFGCSGLAFTSSFLSLERYAPKSLRLLQALCILALASQAFSLLFNAQAAETLAAFVFALVASLGMLLLGILALKHRHVAGHYYLAAMFFGMLGTLITTLTVWGLLPFTGWNYGAIKIGIILQAILLALGLSFKVRQQQKSRLQAERMAERDPLTGLHNRRGFNEQAAAIWSTAVRNQRPLSLIMLDLDHFKTINDLHGHATGDKALKLTADMLAQNCRGGDVLGRWGGEEFLLLLPETGISEAQALAERLRMEIQTLELAESHTKLALSASFGVIERSSQGQLEQLINQADRLLYVAKHSGRNRVCRED</sequence>
<evidence type="ECO:0000313" key="7">
    <source>
        <dbReference type="EMBL" id="SDU33253.1"/>
    </source>
</evidence>
<comment type="catalytic activity">
    <reaction evidence="4">
        <text>2 GTP = 3',3'-c-di-GMP + 2 diphosphate</text>
        <dbReference type="Rhea" id="RHEA:24898"/>
        <dbReference type="ChEBI" id="CHEBI:33019"/>
        <dbReference type="ChEBI" id="CHEBI:37565"/>
        <dbReference type="ChEBI" id="CHEBI:58805"/>
        <dbReference type="EC" id="2.7.7.65"/>
    </reaction>
</comment>
<dbReference type="SUPFAM" id="SSF55073">
    <property type="entry name" value="Nucleotide cyclase"/>
    <property type="match status" value="1"/>
</dbReference>
<dbReference type="PROSITE" id="PS50887">
    <property type="entry name" value="GGDEF"/>
    <property type="match status" value="1"/>
</dbReference>
<dbReference type="EC" id="2.7.7.65" evidence="3"/>
<evidence type="ECO:0000259" key="6">
    <source>
        <dbReference type="PROSITE" id="PS50887"/>
    </source>
</evidence>
<dbReference type="PANTHER" id="PTHR45138:SF9">
    <property type="entry name" value="DIGUANYLATE CYCLASE DGCM-RELATED"/>
    <property type="match status" value="1"/>
</dbReference>
<dbReference type="Gene3D" id="3.30.70.270">
    <property type="match status" value="1"/>
</dbReference>
<keyword evidence="8" id="KW-1185">Reference proteome</keyword>
<dbReference type="InterPro" id="IPR011623">
    <property type="entry name" value="7TMR_DISM_rcpt_extracell_dom1"/>
</dbReference>
<dbReference type="InterPro" id="IPR050469">
    <property type="entry name" value="Diguanylate_Cyclase"/>
</dbReference>
<dbReference type="FunFam" id="3.30.70.270:FF:000001">
    <property type="entry name" value="Diguanylate cyclase domain protein"/>
    <property type="match status" value="1"/>
</dbReference>
<evidence type="ECO:0000256" key="2">
    <source>
        <dbReference type="ARBA" id="ARBA00004533"/>
    </source>
</evidence>
<feature type="transmembrane region" description="Helical" evidence="5">
    <location>
        <begin position="370"/>
        <end position="392"/>
    </location>
</feature>
<evidence type="ECO:0000313" key="8">
    <source>
        <dbReference type="Proteomes" id="UP000243232"/>
    </source>
</evidence>
<accession>A0A1H2HN38</accession>
<dbReference type="GO" id="GO:0005886">
    <property type="term" value="C:plasma membrane"/>
    <property type="evidence" value="ECO:0007669"/>
    <property type="project" value="UniProtKB-SubCell"/>
</dbReference>
<feature type="transmembrane region" description="Helical" evidence="5">
    <location>
        <begin position="286"/>
        <end position="306"/>
    </location>
</feature>
<protein>
    <recommendedName>
        <fullName evidence="3">diguanylate cyclase</fullName>
        <ecNumber evidence="3">2.7.7.65</ecNumber>
    </recommendedName>
</protein>
<keyword evidence="5" id="KW-0812">Transmembrane</keyword>
<proteinExistence type="predicted"/>
<organism evidence="7 8">
    <name type="scientific">Pseudomonas pohangensis</name>
    <dbReference type="NCBI Taxonomy" id="364197"/>
    <lineage>
        <taxon>Bacteria</taxon>
        <taxon>Pseudomonadati</taxon>
        <taxon>Pseudomonadota</taxon>
        <taxon>Gammaproteobacteria</taxon>
        <taxon>Pseudomonadales</taxon>
        <taxon>Pseudomonadaceae</taxon>
        <taxon>Pseudomonas</taxon>
    </lineage>
</organism>
<dbReference type="RefSeq" id="WP_090197385.1">
    <property type="nucleotide sequence ID" value="NZ_LT629785.1"/>
</dbReference>
<dbReference type="Pfam" id="PF07696">
    <property type="entry name" value="7TMR-DISMED2"/>
    <property type="match status" value="1"/>
</dbReference>
<dbReference type="STRING" id="364197.SAMN05216296_3132"/>
<feature type="transmembrane region" description="Helical" evidence="5">
    <location>
        <begin position="190"/>
        <end position="211"/>
    </location>
</feature>
<evidence type="ECO:0000256" key="3">
    <source>
        <dbReference type="ARBA" id="ARBA00012528"/>
    </source>
</evidence>
<dbReference type="Pfam" id="PF07695">
    <property type="entry name" value="7TMR-DISM_7TM"/>
    <property type="match status" value="1"/>
</dbReference>
<comment type="subcellular location">
    <subcellularLocation>
        <location evidence="2">Cell inner membrane</location>
    </subcellularLocation>
</comment>
<dbReference type="AlphaFoldDB" id="A0A1H2HN38"/>
<dbReference type="EMBL" id="LT629785">
    <property type="protein sequence ID" value="SDU33253.1"/>
    <property type="molecule type" value="Genomic_DNA"/>
</dbReference>
<dbReference type="GO" id="GO:0052621">
    <property type="term" value="F:diguanylate cyclase activity"/>
    <property type="evidence" value="ECO:0007669"/>
    <property type="project" value="UniProtKB-EC"/>
</dbReference>
<evidence type="ECO:0000256" key="4">
    <source>
        <dbReference type="ARBA" id="ARBA00034247"/>
    </source>
</evidence>
<dbReference type="InterPro" id="IPR000160">
    <property type="entry name" value="GGDEF_dom"/>
</dbReference>
<dbReference type="InterPro" id="IPR043128">
    <property type="entry name" value="Rev_trsase/Diguanyl_cyclase"/>
</dbReference>
<feature type="transmembrane region" description="Helical" evidence="5">
    <location>
        <begin position="250"/>
        <end position="274"/>
    </location>
</feature>
<feature type="transmembrane region" description="Helical" evidence="5">
    <location>
        <begin position="342"/>
        <end position="364"/>
    </location>
</feature>
<dbReference type="CDD" id="cd01949">
    <property type="entry name" value="GGDEF"/>
    <property type="match status" value="1"/>
</dbReference>
<dbReference type="InterPro" id="IPR029787">
    <property type="entry name" value="Nucleotide_cyclase"/>
</dbReference>